<gene>
    <name evidence="1" type="ordered locus">HRM2_27640</name>
</gene>
<name>C0QJ41_DESAH</name>
<dbReference type="AlphaFoldDB" id="C0QJ41"/>
<accession>C0QJ41</accession>
<organism evidence="1 2">
    <name type="scientific">Desulforapulum autotrophicum (strain ATCC 43914 / DSM 3382 / VKM B-1955 / HRM2)</name>
    <name type="common">Desulfobacterium autotrophicum</name>
    <dbReference type="NCBI Taxonomy" id="177437"/>
    <lineage>
        <taxon>Bacteria</taxon>
        <taxon>Pseudomonadati</taxon>
        <taxon>Thermodesulfobacteriota</taxon>
        <taxon>Desulfobacteria</taxon>
        <taxon>Desulfobacterales</taxon>
        <taxon>Desulfobacteraceae</taxon>
        <taxon>Desulforapulum</taxon>
    </lineage>
</organism>
<evidence type="ECO:0000313" key="2">
    <source>
        <dbReference type="Proteomes" id="UP000000442"/>
    </source>
</evidence>
<dbReference type="PROSITE" id="PS51257">
    <property type="entry name" value="PROKAR_LIPOPROTEIN"/>
    <property type="match status" value="1"/>
</dbReference>
<dbReference type="Proteomes" id="UP000000442">
    <property type="component" value="Chromosome"/>
</dbReference>
<dbReference type="HOGENOM" id="CLU_127047_0_0_7"/>
<keyword evidence="2" id="KW-1185">Reference proteome</keyword>
<sequence>MKITNSVRPFAPILFALLVSVAVTGCSNLNLGGNKNASNTTPTMTRETTAVYYDFKDVLIPKELKVLDGSTVVVSTPGYTSGIISLKGRIESRSLFNFFSNNMIKDNWNMISNIKSPASTIMIFQKESRWAVITIREKDFNTYVEVGVAPTIGKVEKAPESNLFN</sequence>
<dbReference type="eggNOG" id="ENOG5032BCF">
    <property type="taxonomic scope" value="Bacteria"/>
</dbReference>
<dbReference type="RefSeq" id="WP_015904617.1">
    <property type="nucleotide sequence ID" value="NC_012108.1"/>
</dbReference>
<protein>
    <submittedName>
        <fullName evidence="1">Lipoprotein</fullName>
    </submittedName>
</protein>
<dbReference type="KEGG" id="dat:HRM2_27640"/>
<proteinExistence type="predicted"/>
<dbReference type="OrthoDB" id="9794844at2"/>
<reference evidence="1 2" key="1">
    <citation type="journal article" date="2009" name="Environ. Microbiol.">
        <title>Genome sequence of Desulfobacterium autotrophicum HRM2, a marine sulfate reducer oxidizing organic carbon completely to carbon dioxide.</title>
        <authorList>
            <person name="Strittmatter A.W."/>
            <person name="Liesegang H."/>
            <person name="Rabus R."/>
            <person name="Decker I."/>
            <person name="Amann J."/>
            <person name="Andres S."/>
            <person name="Henne A."/>
            <person name="Fricke W.F."/>
            <person name="Martinez-Arias R."/>
            <person name="Bartels D."/>
            <person name="Goesmann A."/>
            <person name="Krause L."/>
            <person name="Puehler A."/>
            <person name="Klenk H.P."/>
            <person name="Richter M."/>
            <person name="Schuler M."/>
            <person name="Gloeckner F.O."/>
            <person name="Meyerdierks A."/>
            <person name="Gottschalk G."/>
            <person name="Amann R."/>
        </authorList>
    </citation>
    <scope>NUCLEOTIDE SEQUENCE [LARGE SCALE GENOMIC DNA]</scope>
    <source>
        <strain evidence="2">ATCC 43914 / DSM 3382 / HRM2</strain>
    </source>
</reference>
<dbReference type="STRING" id="177437.HRM2_27640"/>
<keyword evidence="1" id="KW-0449">Lipoprotein</keyword>
<dbReference type="EMBL" id="CP001087">
    <property type="protein sequence ID" value="ACN15854.1"/>
    <property type="molecule type" value="Genomic_DNA"/>
</dbReference>
<evidence type="ECO:0000313" key="1">
    <source>
        <dbReference type="EMBL" id="ACN15854.1"/>
    </source>
</evidence>